<gene>
    <name evidence="1" type="ORF">KOR42_08110</name>
</gene>
<dbReference type="RefSeq" id="WP_146507282.1">
    <property type="nucleotide sequence ID" value="NZ_SIHI01000001.1"/>
</dbReference>
<dbReference type="OrthoDB" id="223284at2"/>
<dbReference type="NCBIfam" id="NF038032">
    <property type="entry name" value="CehA_McbA_metalo"/>
    <property type="match status" value="1"/>
</dbReference>
<evidence type="ECO:0000313" key="2">
    <source>
        <dbReference type="Proteomes" id="UP000317243"/>
    </source>
</evidence>
<organism evidence="1 2">
    <name type="scientific">Thalassoglobus neptunius</name>
    <dbReference type="NCBI Taxonomy" id="1938619"/>
    <lineage>
        <taxon>Bacteria</taxon>
        <taxon>Pseudomonadati</taxon>
        <taxon>Planctomycetota</taxon>
        <taxon>Planctomycetia</taxon>
        <taxon>Planctomycetales</taxon>
        <taxon>Planctomycetaceae</taxon>
        <taxon>Thalassoglobus</taxon>
    </lineage>
</organism>
<dbReference type="Proteomes" id="UP000317243">
    <property type="component" value="Unassembled WGS sequence"/>
</dbReference>
<protein>
    <submittedName>
        <fullName evidence="1">Uncharacterized protein</fullName>
    </submittedName>
</protein>
<keyword evidence="2" id="KW-1185">Reference proteome</keyword>
<dbReference type="SUPFAM" id="SSF89550">
    <property type="entry name" value="PHP domain-like"/>
    <property type="match status" value="1"/>
</dbReference>
<evidence type="ECO:0000313" key="1">
    <source>
        <dbReference type="EMBL" id="TWT57450.1"/>
    </source>
</evidence>
<dbReference type="SUPFAM" id="SSF49464">
    <property type="entry name" value="Carboxypeptidase regulatory domain-like"/>
    <property type="match status" value="1"/>
</dbReference>
<proteinExistence type="predicted"/>
<name>A0A5C5X3L3_9PLAN</name>
<accession>A0A5C5X3L3</accession>
<dbReference type="AlphaFoldDB" id="A0A5C5X3L3"/>
<dbReference type="Gene3D" id="3.20.20.140">
    <property type="entry name" value="Metal-dependent hydrolases"/>
    <property type="match status" value="1"/>
</dbReference>
<dbReference type="InterPro" id="IPR016195">
    <property type="entry name" value="Pol/histidinol_Pase-like"/>
</dbReference>
<dbReference type="EMBL" id="SIHI01000001">
    <property type="protein sequence ID" value="TWT57450.1"/>
    <property type="molecule type" value="Genomic_DNA"/>
</dbReference>
<reference evidence="1 2" key="1">
    <citation type="submission" date="2019-02" db="EMBL/GenBank/DDBJ databases">
        <title>Deep-cultivation of Planctomycetes and their phenomic and genomic characterization uncovers novel biology.</title>
        <authorList>
            <person name="Wiegand S."/>
            <person name="Jogler M."/>
            <person name="Boedeker C."/>
            <person name="Pinto D."/>
            <person name="Vollmers J."/>
            <person name="Rivas-Marin E."/>
            <person name="Kohn T."/>
            <person name="Peeters S.H."/>
            <person name="Heuer A."/>
            <person name="Rast P."/>
            <person name="Oberbeckmann S."/>
            <person name="Bunk B."/>
            <person name="Jeske O."/>
            <person name="Meyerdierks A."/>
            <person name="Storesund J.E."/>
            <person name="Kallscheuer N."/>
            <person name="Luecker S."/>
            <person name="Lage O.M."/>
            <person name="Pohl T."/>
            <person name="Merkel B.J."/>
            <person name="Hornburger P."/>
            <person name="Mueller R.-W."/>
            <person name="Bruemmer F."/>
            <person name="Labrenz M."/>
            <person name="Spormann A.M."/>
            <person name="Op Den Camp H."/>
            <person name="Overmann J."/>
            <person name="Amann R."/>
            <person name="Jetten M.S.M."/>
            <person name="Mascher T."/>
            <person name="Medema M.H."/>
            <person name="Devos D.P."/>
            <person name="Kaster A.-K."/>
            <person name="Ovreas L."/>
            <person name="Rohde M."/>
            <person name="Galperin M.Y."/>
            <person name="Jogler C."/>
        </authorList>
    </citation>
    <scope>NUCLEOTIDE SEQUENCE [LARGE SCALE GENOMIC DNA]</scope>
    <source>
        <strain evidence="1 2">KOR42</strain>
    </source>
</reference>
<sequence>MRIFILGIVTLSLYVVGMAFSYEAATDHVEVAILSEENWEQFVPEGKEVDAIYGDIVLRNQHLVAVIAKPVPTRNANMTVRSVGGCLIDLACSLDESDQLSCFYPGGNGVLYSDWEAGFDGQPEKSISADLETQASTASISVIAHGTDSRPAIRTTYELGVDDRALTIRTQYINAGKKTLTILPSDKIRADGGNERMTKSPNGTTAQYFIDDQYWGQAYVISPASPEIRIQSNSDSRNSTLKYLSTDGNDLKQIGPDASEVIVRRIAAGRTLSDAVANLQTGETNAFQETTFSVTDSNGAPVIDALIEFSNGGTHSGSLRTNENGEASSQVAVGVGEARISQFGTSLGVQEFTVTPSTTTSSYRIDLSLPEYEPGKLALKVADSEQTLIPSKIEIIGVDGTPSPVFGPDSAEFAVQNLRYTPNGVCEQVLPTGRYLIRVSHGPEYSSEEFETEITVSSVTEHEVTLHRSVSTPGWISSDFHSHSSPSGDNTASQRGRVLNLVCEHIEFAPCTEHNRITTYEPHFEALGIKKFISSVTGMELTGQPLPLNHQNVFPMHHHPHRQDGGGPTTDTDVERQVQRLAAWDNGSEKLIQQNHPDVGWLVYDKDGDGTHDHGHSHAISLIDVMEIHPIDRALVLCKTDDVTAEEAKSNRIFKWLQLLNQGKRIPGVVNTDAHYNFHGSGWLRNWIECSTDEPSQIDPMEIVRSSEEGRVVMSNGPFLSFTATADETSTGVGQDLTAPSGQVELEIAVQCPNWHEVDTVFVLVNGRAREDLIFTREEHPEAFKKRGKGGKLTQNVSFNIPLKLDTDAHLVAVAGGRNTQLGPVVGPRKSGENPTAVTNPIFVDVDGNGFEPNYDTLGRPLPVKGD</sequence>
<dbReference type="InterPro" id="IPR008969">
    <property type="entry name" value="CarboxyPept-like_regulatory"/>
</dbReference>
<comment type="caution">
    <text evidence="1">The sequence shown here is derived from an EMBL/GenBank/DDBJ whole genome shotgun (WGS) entry which is preliminary data.</text>
</comment>